<dbReference type="InterPro" id="IPR051790">
    <property type="entry name" value="Cytochrome_c-biogenesis_DsbD"/>
</dbReference>
<sequence>MLSDLRLVIAFTAGTATFFAPCAFPMLPGYVAYYLGGDGSSSTRSSLRRGAVVSLVASAGMFAVYLGLVGIAVAVGSQYFHRLVLLGALVGVALIGLGVAMITGATHGRLFSMQLPERERSYRGYFAFGVAYAIAAAGCTAPFFITVVVSSLSIGPAAAVLTISAYASGMVVMLVAVTLLTAVGHASLFRRVVPGFQRVMPPWMTLDRAGGTLLIVVGVVQLYLFLFEYGGLFQLGLA</sequence>
<accession>A0A3N6M388</accession>
<name>A0A3N6M388_NATCH</name>
<keyword evidence="3 6" id="KW-0812">Transmembrane</keyword>
<dbReference type="PANTHER" id="PTHR31272:SF9">
    <property type="entry name" value="BLL1027 PROTEIN"/>
    <property type="match status" value="1"/>
</dbReference>
<dbReference type="GO" id="GO:0017004">
    <property type="term" value="P:cytochrome complex assembly"/>
    <property type="evidence" value="ECO:0007669"/>
    <property type="project" value="InterPro"/>
</dbReference>
<keyword evidence="9" id="KW-1185">Reference proteome</keyword>
<dbReference type="OrthoDB" id="205803at2157"/>
<dbReference type="GO" id="GO:0016020">
    <property type="term" value="C:membrane"/>
    <property type="evidence" value="ECO:0007669"/>
    <property type="project" value="UniProtKB-SubCell"/>
</dbReference>
<evidence type="ECO:0000313" key="8">
    <source>
        <dbReference type="EMBL" id="RQG97928.1"/>
    </source>
</evidence>
<dbReference type="RefSeq" id="WP_124193916.1">
    <property type="nucleotide sequence ID" value="NZ_REGA01000001.1"/>
</dbReference>
<gene>
    <name evidence="8" type="ORF">EA473_01675</name>
</gene>
<dbReference type="PANTHER" id="PTHR31272">
    <property type="entry name" value="CYTOCHROME C-TYPE BIOGENESIS PROTEIN HI_1454-RELATED"/>
    <property type="match status" value="1"/>
</dbReference>
<evidence type="ECO:0000256" key="6">
    <source>
        <dbReference type="SAM" id="Phobius"/>
    </source>
</evidence>
<comment type="similarity">
    <text evidence="2">Belongs to the DsbD family.</text>
</comment>
<feature type="transmembrane region" description="Helical" evidence="6">
    <location>
        <begin position="125"/>
        <end position="154"/>
    </location>
</feature>
<dbReference type="Proteomes" id="UP000282323">
    <property type="component" value="Unassembled WGS sequence"/>
</dbReference>
<dbReference type="EMBL" id="REGA01000001">
    <property type="protein sequence ID" value="RQG97928.1"/>
    <property type="molecule type" value="Genomic_DNA"/>
</dbReference>
<evidence type="ECO:0000313" key="9">
    <source>
        <dbReference type="Proteomes" id="UP000282323"/>
    </source>
</evidence>
<evidence type="ECO:0000256" key="5">
    <source>
        <dbReference type="ARBA" id="ARBA00023136"/>
    </source>
</evidence>
<feature type="transmembrane region" description="Helical" evidence="6">
    <location>
        <begin position="51"/>
        <end position="76"/>
    </location>
</feature>
<evidence type="ECO:0000256" key="1">
    <source>
        <dbReference type="ARBA" id="ARBA00004141"/>
    </source>
</evidence>
<keyword evidence="4 6" id="KW-1133">Transmembrane helix</keyword>
<evidence type="ECO:0000256" key="2">
    <source>
        <dbReference type="ARBA" id="ARBA00006143"/>
    </source>
</evidence>
<proteinExistence type="inferred from homology"/>
<feature type="domain" description="Cytochrome C biogenesis protein transmembrane" evidence="7">
    <location>
        <begin position="7"/>
        <end position="179"/>
    </location>
</feature>
<dbReference type="AlphaFoldDB" id="A0A3N6M388"/>
<dbReference type="Pfam" id="PF02683">
    <property type="entry name" value="DsbD_TM"/>
    <property type="match status" value="1"/>
</dbReference>
<feature type="transmembrane region" description="Helical" evidence="6">
    <location>
        <begin position="166"/>
        <end position="189"/>
    </location>
</feature>
<comment type="subcellular location">
    <subcellularLocation>
        <location evidence="1">Membrane</location>
        <topology evidence="1">Multi-pass membrane protein</topology>
    </subcellularLocation>
</comment>
<protein>
    <submittedName>
        <fullName evidence="8">Cytochrome C biogenesis protein</fullName>
    </submittedName>
</protein>
<evidence type="ECO:0000259" key="7">
    <source>
        <dbReference type="Pfam" id="PF02683"/>
    </source>
</evidence>
<organism evidence="8 9">
    <name type="scientific">Natrarchaeobius chitinivorans</name>
    <dbReference type="NCBI Taxonomy" id="1679083"/>
    <lineage>
        <taxon>Archaea</taxon>
        <taxon>Methanobacteriati</taxon>
        <taxon>Methanobacteriota</taxon>
        <taxon>Stenosarchaea group</taxon>
        <taxon>Halobacteria</taxon>
        <taxon>Halobacteriales</taxon>
        <taxon>Natrialbaceae</taxon>
        <taxon>Natrarchaeobius</taxon>
    </lineage>
</organism>
<evidence type="ECO:0000256" key="4">
    <source>
        <dbReference type="ARBA" id="ARBA00022989"/>
    </source>
</evidence>
<feature type="transmembrane region" description="Helical" evidence="6">
    <location>
        <begin position="209"/>
        <end position="227"/>
    </location>
</feature>
<feature type="transmembrane region" description="Helical" evidence="6">
    <location>
        <begin position="7"/>
        <end position="31"/>
    </location>
</feature>
<comment type="caution">
    <text evidence="8">The sequence shown here is derived from an EMBL/GenBank/DDBJ whole genome shotgun (WGS) entry which is preliminary data.</text>
</comment>
<reference evidence="8 9" key="1">
    <citation type="submission" date="2018-10" db="EMBL/GenBank/DDBJ databases">
        <title>Natrarchaeobius chitinivorans gen. nov., sp. nov., and Natrarchaeobius haloalkaliphilus sp. nov., alkaliphilic, chitin-utilizing haloarchaea from hypersaline alkaline lakes.</title>
        <authorList>
            <person name="Sorokin D.Y."/>
            <person name="Elcheninov A.G."/>
            <person name="Kostrikina N.A."/>
            <person name="Bale N.J."/>
            <person name="Sinninghe Damste J.S."/>
            <person name="Khijniak T.V."/>
            <person name="Kublanov I.V."/>
            <person name="Toshchakov S.V."/>
        </authorList>
    </citation>
    <scope>NUCLEOTIDE SEQUENCE [LARGE SCALE GENOMIC DNA]</scope>
    <source>
        <strain evidence="8 9">AArcht4T</strain>
    </source>
</reference>
<feature type="transmembrane region" description="Helical" evidence="6">
    <location>
        <begin position="83"/>
        <end position="105"/>
    </location>
</feature>
<dbReference type="InterPro" id="IPR003834">
    <property type="entry name" value="Cyt_c_assmbl_TM_dom"/>
</dbReference>
<evidence type="ECO:0000256" key="3">
    <source>
        <dbReference type="ARBA" id="ARBA00022692"/>
    </source>
</evidence>
<keyword evidence="5 6" id="KW-0472">Membrane</keyword>